<proteinExistence type="inferred from homology"/>
<sequence>MNSLKQELVMAKYLSIPVNRSVPSLLAVAIGAVLLNGCSLAPAPLTQQERQSQIGSDQVKLFQQQEPVTGPLSLYQAMSRALKYNLDHRVKMMERAVAEGQATLARFDLLPDVVASAGYRSRDNFNASNSRSISTGRQSLETSTSQDRSRFMGDLSLRWNILDFGVSYFRAQQEGNKALVTAESRRKVSHNLMKDVRSAYWRALSAQRMTARIQPVLAEAQHALALAEQAEAEKLRSPLDALRYRKSLLEIVRRLEGLLEQQQMAKSELAGLINLPPNLDFKLADDSVNPWPQVVKPQLDIDKMGDLALQLRPELRQEMYQTRIGSAEVKKAMLRLLPGVEVQLGGNYDSNSYLLNQSWGEIGTQISKNLFELLSAPQAIATAETQESLAHSRRLAAHMAILTQVHLAQQQLALADKQYQRSSELDDVNQKIHHHVLNSELTEAMSSVERIRVSVDSVLSELQRRQAYAESQDALGKLYVSLGFDPLPATMADDSVDTLANAIEAIDQEWNQGHYPVQATDDPQPENTGETATGAGAGKS</sequence>
<keyword evidence="4" id="KW-1185">Reference proteome</keyword>
<evidence type="ECO:0000256" key="2">
    <source>
        <dbReference type="SAM" id="MobiDB-lite"/>
    </source>
</evidence>
<dbReference type="Proteomes" id="UP000030512">
    <property type="component" value="Chromosome"/>
</dbReference>
<dbReference type="Pfam" id="PF02321">
    <property type="entry name" value="OEP"/>
    <property type="match status" value="1"/>
</dbReference>
<dbReference type="PANTHER" id="PTHR30203">
    <property type="entry name" value="OUTER MEMBRANE CATION EFFLUX PROTEIN"/>
    <property type="match status" value="1"/>
</dbReference>
<dbReference type="SUPFAM" id="SSF56954">
    <property type="entry name" value="Outer membrane efflux proteins (OEP)"/>
    <property type="match status" value="1"/>
</dbReference>
<feature type="region of interest" description="Disordered" evidence="2">
    <location>
        <begin position="126"/>
        <end position="146"/>
    </location>
</feature>
<organism evidence="3 4">
    <name type="scientific">Methylomonas denitrificans</name>
    <dbReference type="NCBI Taxonomy" id="1538553"/>
    <lineage>
        <taxon>Bacteria</taxon>
        <taxon>Pseudomonadati</taxon>
        <taxon>Pseudomonadota</taxon>
        <taxon>Gammaproteobacteria</taxon>
        <taxon>Methylococcales</taxon>
        <taxon>Methylococcaceae</taxon>
        <taxon>Methylomonas</taxon>
    </lineage>
</organism>
<dbReference type="Gene3D" id="1.20.1600.10">
    <property type="entry name" value="Outer membrane efflux proteins (OEP)"/>
    <property type="match status" value="1"/>
</dbReference>
<name>A0A126T8W9_9GAMM</name>
<dbReference type="OrthoDB" id="9764652at2"/>
<dbReference type="GO" id="GO:0015562">
    <property type="term" value="F:efflux transmembrane transporter activity"/>
    <property type="evidence" value="ECO:0007669"/>
    <property type="project" value="InterPro"/>
</dbReference>
<evidence type="ECO:0000313" key="3">
    <source>
        <dbReference type="EMBL" id="AMK78527.1"/>
    </source>
</evidence>
<dbReference type="InterPro" id="IPR010131">
    <property type="entry name" value="MdtP/NodT-like"/>
</dbReference>
<comment type="similarity">
    <text evidence="1">Belongs to the outer membrane factor (OMF) (TC 1.B.17) family.</text>
</comment>
<dbReference type="EMBL" id="CP014476">
    <property type="protein sequence ID" value="AMK78527.1"/>
    <property type="molecule type" value="Genomic_DNA"/>
</dbReference>
<protein>
    <submittedName>
        <fullName evidence="3">Transporter</fullName>
    </submittedName>
</protein>
<evidence type="ECO:0000256" key="1">
    <source>
        <dbReference type="ARBA" id="ARBA00007613"/>
    </source>
</evidence>
<dbReference type="PANTHER" id="PTHR30203:SF30">
    <property type="entry name" value="OUTER MEMBRANE PROTEIN-RELATED"/>
    <property type="match status" value="1"/>
</dbReference>
<gene>
    <name evidence="3" type="ORF">JT25_018870</name>
</gene>
<accession>A0A126T8W9</accession>
<dbReference type="STRING" id="1538553.JT25_018870"/>
<dbReference type="InterPro" id="IPR003423">
    <property type="entry name" value="OMP_efflux"/>
</dbReference>
<reference evidence="3 4" key="1">
    <citation type="journal article" date="2015" name="Environ. Microbiol.">
        <title>Methane oxidation coupled to nitrate reduction under hypoxia by the Gammaproteobacterium Methylomonas denitrificans, sp. nov. type strain FJG1.</title>
        <authorList>
            <person name="Kits K.D."/>
            <person name="Klotz M.G."/>
            <person name="Stein L.Y."/>
        </authorList>
    </citation>
    <scope>NUCLEOTIDE SEQUENCE [LARGE SCALE GENOMIC DNA]</scope>
    <source>
        <strain evidence="3 4">FJG1</strain>
    </source>
</reference>
<dbReference type="AlphaFoldDB" id="A0A126T8W9"/>
<dbReference type="KEGG" id="mdn:JT25_018870"/>
<feature type="region of interest" description="Disordered" evidence="2">
    <location>
        <begin position="515"/>
        <end position="540"/>
    </location>
</feature>
<evidence type="ECO:0000313" key="4">
    <source>
        <dbReference type="Proteomes" id="UP000030512"/>
    </source>
</evidence>